<dbReference type="GO" id="GO:0005886">
    <property type="term" value="C:plasma membrane"/>
    <property type="evidence" value="ECO:0007669"/>
    <property type="project" value="InterPro"/>
</dbReference>
<gene>
    <name evidence="4" type="ORF">DCO56_10005</name>
</gene>
<evidence type="ECO:0000259" key="3">
    <source>
        <dbReference type="Pfam" id="PF10099"/>
    </source>
</evidence>
<evidence type="ECO:0000313" key="4">
    <source>
        <dbReference type="EMBL" id="PUV25254.1"/>
    </source>
</evidence>
<dbReference type="GO" id="GO:0016989">
    <property type="term" value="F:sigma factor antagonist activity"/>
    <property type="evidence" value="ECO:0007669"/>
    <property type="project" value="TreeGrafter"/>
</dbReference>
<dbReference type="EMBL" id="QCXX01000002">
    <property type="protein sequence ID" value="PUV25254.1"/>
    <property type="molecule type" value="Genomic_DNA"/>
</dbReference>
<keyword evidence="2" id="KW-1133">Transmembrane helix</keyword>
<feature type="transmembrane region" description="Helical" evidence="2">
    <location>
        <begin position="119"/>
        <end position="140"/>
    </location>
</feature>
<dbReference type="Pfam" id="PF10099">
    <property type="entry name" value="RskA_C"/>
    <property type="match status" value="1"/>
</dbReference>
<dbReference type="AlphaFoldDB" id="A0A363NWR6"/>
<reference evidence="4 5" key="1">
    <citation type="submission" date="2018-04" db="EMBL/GenBank/DDBJ databases">
        <title>Sphingobacterium sp. M46 Genome.</title>
        <authorList>
            <person name="Cheng J."/>
            <person name="Li Y."/>
        </authorList>
    </citation>
    <scope>NUCLEOTIDE SEQUENCE [LARGE SCALE GENOMIC DNA]</scope>
    <source>
        <strain evidence="4 5">M46</strain>
    </source>
</reference>
<dbReference type="InterPro" id="IPR018764">
    <property type="entry name" value="RskA_C"/>
</dbReference>
<protein>
    <recommendedName>
        <fullName evidence="3">Anti-sigma K factor RskA C-terminal domain-containing protein</fullName>
    </recommendedName>
</protein>
<evidence type="ECO:0000313" key="5">
    <source>
        <dbReference type="Proteomes" id="UP000250831"/>
    </source>
</evidence>
<dbReference type="InterPro" id="IPR051474">
    <property type="entry name" value="Anti-sigma-K/W_factor"/>
</dbReference>
<dbReference type="PANTHER" id="PTHR37461:SF1">
    <property type="entry name" value="ANTI-SIGMA-K FACTOR RSKA"/>
    <property type="match status" value="1"/>
</dbReference>
<dbReference type="GO" id="GO:0006417">
    <property type="term" value="P:regulation of translation"/>
    <property type="evidence" value="ECO:0007669"/>
    <property type="project" value="TreeGrafter"/>
</dbReference>
<name>A0A363NWR6_9SPHI</name>
<keyword evidence="5" id="KW-1185">Reference proteome</keyword>
<feature type="domain" description="Anti-sigma K factor RskA C-terminal" evidence="3">
    <location>
        <begin position="122"/>
        <end position="273"/>
    </location>
</feature>
<keyword evidence="2" id="KW-0472">Membrane</keyword>
<evidence type="ECO:0000256" key="2">
    <source>
        <dbReference type="SAM" id="Phobius"/>
    </source>
</evidence>
<organism evidence="4 5">
    <name type="scientific">Sphingobacterium athyrii</name>
    <dbReference type="NCBI Taxonomy" id="2152717"/>
    <lineage>
        <taxon>Bacteria</taxon>
        <taxon>Pseudomonadati</taxon>
        <taxon>Bacteroidota</taxon>
        <taxon>Sphingobacteriia</taxon>
        <taxon>Sphingobacteriales</taxon>
        <taxon>Sphingobacteriaceae</taxon>
        <taxon>Sphingobacterium</taxon>
    </lineage>
</organism>
<proteinExistence type="predicted"/>
<keyword evidence="1" id="KW-0175">Coiled coil</keyword>
<keyword evidence="2" id="KW-0812">Transmembrane</keyword>
<evidence type="ECO:0000256" key="1">
    <source>
        <dbReference type="SAM" id="Coils"/>
    </source>
</evidence>
<accession>A0A363NWR6</accession>
<dbReference type="Proteomes" id="UP000250831">
    <property type="component" value="Unassembled WGS sequence"/>
</dbReference>
<feature type="coiled-coil region" evidence="1">
    <location>
        <begin position="28"/>
        <end position="55"/>
    </location>
</feature>
<dbReference type="PANTHER" id="PTHR37461">
    <property type="entry name" value="ANTI-SIGMA-K FACTOR RSKA"/>
    <property type="match status" value="1"/>
</dbReference>
<sequence length="283" mass="30802">MDIAAYISSGIIESYVLGLASEEEVSILNCIRKNNVEVEQAIAEAEKALEGLADIQAMAMPAALKQDIWNRLEAENLVLKDDQPDGLSTDEAISHDTVVQAPISNTEELPKRIVPARSYGWAIAASILFVLSVGANLFFYQQQKENKEMLVQANTTLDTQNATLAILQEKWSLVQNPAVKTIALKGVENKPDLHALVFWDQTSKAVYLSLEQMPAAPKGKQYQLWAMVDGQPVSAGVFPLNAKEAMASKMLDVSKAQAFAITLEDEGGKPVPTLTELCVMGSI</sequence>
<dbReference type="OrthoDB" id="1420916at2"/>
<comment type="caution">
    <text evidence="4">The sequence shown here is derived from an EMBL/GenBank/DDBJ whole genome shotgun (WGS) entry which is preliminary data.</text>
</comment>
<dbReference type="RefSeq" id="WP_108633588.1">
    <property type="nucleotide sequence ID" value="NZ_QCXX01000002.1"/>
</dbReference>